<evidence type="ECO:0000313" key="1">
    <source>
        <dbReference type="EMBL" id="VBB42238.1"/>
    </source>
</evidence>
<gene>
    <name evidence="1" type="ORF">TRIP_B200378</name>
</gene>
<dbReference type="AlphaFoldDB" id="A0A653A2R0"/>
<sequence>MNRHLCSRFDYKRTGRCGGRLSVKIIFGYRLSMKKARVLFDKNGYAEADMLPDKEPLHEAAK</sequence>
<reference evidence="1" key="1">
    <citation type="submission" date="2018-07" db="EMBL/GenBank/DDBJ databases">
        <authorList>
            <consortium name="Genoscope - CEA"/>
            <person name="William W."/>
        </authorList>
    </citation>
    <scope>NUCLEOTIDE SEQUENCE</scope>
    <source>
        <strain evidence="1">IK1</strain>
    </source>
</reference>
<proteinExistence type="predicted"/>
<name>A0A653A2R0_UNCDX</name>
<protein>
    <submittedName>
        <fullName evidence="1">Uncharacterized protein</fullName>
    </submittedName>
</protein>
<accession>A0A653A2R0</accession>
<organism evidence="1">
    <name type="scientific">Uncultured Desulfatiglans sp</name>
    <dbReference type="NCBI Taxonomy" id="1748965"/>
    <lineage>
        <taxon>Bacteria</taxon>
        <taxon>Pseudomonadati</taxon>
        <taxon>Thermodesulfobacteriota</taxon>
        <taxon>Desulfobacteria</taxon>
        <taxon>Desulfatiglandales</taxon>
        <taxon>Desulfatiglandaceae</taxon>
        <taxon>Desulfatiglans</taxon>
        <taxon>environmental samples</taxon>
    </lineage>
</organism>
<dbReference type="EMBL" id="UPXX01000013">
    <property type="protein sequence ID" value="VBB42238.1"/>
    <property type="molecule type" value="Genomic_DNA"/>
</dbReference>